<dbReference type="InterPro" id="IPR036291">
    <property type="entry name" value="NAD(P)-bd_dom_sf"/>
</dbReference>
<dbReference type="PRINTS" id="PR00081">
    <property type="entry name" value="GDHRDH"/>
</dbReference>
<dbReference type="NCBIfam" id="NF006114">
    <property type="entry name" value="PRK08263.1"/>
    <property type="match status" value="1"/>
</dbReference>
<dbReference type="Proteomes" id="UP001595640">
    <property type="component" value="Unassembled WGS sequence"/>
</dbReference>
<comment type="similarity">
    <text evidence="1 3">Belongs to the short-chain dehydrogenases/reductases (SDR) family.</text>
</comment>
<evidence type="ECO:0000256" key="3">
    <source>
        <dbReference type="RuleBase" id="RU000363"/>
    </source>
</evidence>
<dbReference type="RefSeq" id="WP_019017010.1">
    <property type="nucleotide sequence ID" value="NZ_BMXD01000004.1"/>
</dbReference>
<evidence type="ECO:0000313" key="6">
    <source>
        <dbReference type="Proteomes" id="UP001595640"/>
    </source>
</evidence>
<organism evidence="5 6">
    <name type="scientific">Modicisalibacter luteus</name>
    <dbReference type="NCBI Taxonomy" id="453962"/>
    <lineage>
        <taxon>Bacteria</taxon>
        <taxon>Pseudomonadati</taxon>
        <taxon>Pseudomonadota</taxon>
        <taxon>Gammaproteobacteria</taxon>
        <taxon>Oceanospirillales</taxon>
        <taxon>Halomonadaceae</taxon>
        <taxon>Modicisalibacter</taxon>
    </lineage>
</organism>
<name>A0ABV7M814_9GAMM</name>
<dbReference type="PRINTS" id="PR00080">
    <property type="entry name" value="SDRFAMILY"/>
</dbReference>
<evidence type="ECO:0000256" key="1">
    <source>
        <dbReference type="ARBA" id="ARBA00006484"/>
    </source>
</evidence>
<accession>A0ABV7M814</accession>
<sequence>MNKTWFVTGASRGIGAEVAKAALAAGDRVVATARTPASVVQTLGAESDRLLALPLDVTDRQQAQHAVDGAVERFGAIDVLVNNAGYGQLGLFEEVTPDSARAQFNVNVLGLFDVTRAVLPVMRQQRSGHIFNLSSVGGIQGVEFAALYCASKFAVEGFSESLAQEVAQFGIKVTIVEPGYFRTDFLDASSIQYGELPIADYEAYSQRLQEGFEAHSHRQAGDPAKLAACLVELANHTRPPLRFAAGSDAVKVVSDKIEQLRTELEAWRPLSVSTDGQFE</sequence>
<dbReference type="SUPFAM" id="SSF51735">
    <property type="entry name" value="NAD(P)-binding Rossmann-fold domains"/>
    <property type="match status" value="1"/>
</dbReference>
<dbReference type="Gene3D" id="3.40.50.720">
    <property type="entry name" value="NAD(P)-binding Rossmann-like Domain"/>
    <property type="match status" value="1"/>
</dbReference>
<dbReference type="SMART" id="SM00822">
    <property type="entry name" value="PKS_KR"/>
    <property type="match status" value="1"/>
</dbReference>
<evidence type="ECO:0000313" key="5">
    <source>
        <dbReference type="EMBL" id="MFC3294410.1"/>
    </source>
</evidence>
<gene>
    <name evidence="5" type="ORF">ACFOEI_20495</name>
</gene>
<dbReference type="CDD" id="cd05374">
    <property type="entry name" value="17beta-HSD-like_SDR_c"/>
    <property type="match status" value="1"/>
</dbReference>
<keyword evidence="6" id="KW-1185">Reference proteome</keyword>
<dbReference type="PROSITE" id="PS00061">
    <property type="entry name" value="ADH_SHORT"/>
    <property type="match status" value="1"/>
</dbReference>
<proteinExistence type="inferred from homology"/>
<evidence type="ECO:0000259" key="4">
    <source>
        <dbReference type="SMART" id="SM00822"/>
    </source>
</evidence>
<comment type="caution">
    <text evidence="5">The sequence shown here is derived from an EMBL/GenBank/DDBJ whole genome shotgun (WGS) entry which is preliminary data.</text>
</comment>
<dbReference type="EMBL" id="JBHRUH010000050">
    <property type="protein sequence ID" value="MFC3294410.1"/>
    <property type="molecule type" value="Genomic_DNA"/>
</dbReference>
<protein>
    <submittedName>
        <fullName evidence="5">Oxidoreductase</fullName>
    </submittedName>
</protein>
<dbReference type="NCBIfam" id="NF004824">
    <property type="entry name" value="PRK06180.1"/>
    <property type="match status" value="1"/>
</dbReference>
<reference evidence="6" key="1">
    <citation type="journal article" date="2019" name="Int. J. Syst. Evol. Microbiol.">
        <title>The Global Catalogue of Microorganisms (GCM) 10K type strain sequencing project: providing services to taxonomists for standard genome sequencing and annotation.</title>
        <authorList>
            <consortium name="The Broad Institute Genomics Platform"/>
            <consortium name="The Broad Institute Genome Sequencing Center for Infectious Disease"/>
            <person name="Wu L."/>
            <person name="Ma J."/>
        </authorList>
    </citation>
    <scope>NUCLEOTIDE SEQUENCE [LARGE SCALE GENOMIC DNA]</scope>
    <source>
        <strain evidence="6">KCTC 12847</strain>
    </source>
</reference>
<feature type="domain" description="Ketoreductase" evidence="4">
    <location>
        <begin position="3"/>
        <end position="184"/>
    </location>
</feature>
<keyword evidence="2" id="KW-0560">Oxidoreductase</keyword>
<dbReference type="Pfam" id="PF00106">
    <property type="entry name" value="adh_short"/>
    <property type="match status" value="1"/>
</dbReference>
<dbReference type="PANTHER" id="PTHR43976:SF16">
    <property type="entry name" value="SHORT-CHAIN DEHYDROGENASE_REDUCTASE FAMILY PROTEIN"/>
    <property type="match status" value="1"/>
</dbReference>
<dbReference type="InterPro" id="IPR020904">
    <property type="entry name" value="Sc_DH/Rdtase_CS"/>
</dbReference>
<dbReference type="PANTHER" id="PTHR43976">
    <property type="entry name" value="SHORT CHAIN DEHYDROGENASE"/>
    <property type="match status" value="1"/>
</dbReference>
<dbReference type="InterPro" id="IPR057326">
    <property type="entry name" value="KR_dom"/>
</dbReference>
<dbReference type="InterPro" id="IPR002347">
    <property type="entry name" value="SDR_fam"/>
</dbReference>
<dbReference type="InterPro" id="IPR051911">
    <property type="entry name" value="SDR_oxidoreductase"/>
</dbReference>
<evidence type="ECO:0000256" key="2">
    <source>
        <dbReference type="ARBA" id="ARBA00023002"/>
    </source>
</evidence>